<sequence>MIASESPMQLSDLLSNYDEQLTRSDLIAVIHELNKHVKIDIIAESIKNTLQAKKTKKRLPKENSSDKRIFCMENYRQRMVAMKFLYSGERYCGFARQDHIEETIEKYLFDTMQRTKLITSIDDCCYSRCGRTDKGVSAFGQVIGIKVRSNVPIDAELLDVDSLDQVASGGRVRVKTQDGRIRKITEVDYAASLNRTLPSDIRVYSVVNAPNNFSARFNCDRGRSYRYFFMKKDLDIEKMRLAAIGFEGLHDFRNFCRIDTNCQTFDRNVRSFKIKSSDEIGDKNPYRQMYYFEIHGNAFLWHQVRCMVSILFLIGQGREEPSIVKKMLDIEKYPRKPQYAIAPDHPLVLHDCRFDSINFDYSPLALSHLYREFSALYELHKIKSARLESWLDELDLFEIDPLRAVEQLHHHAPRLERLLIEKSIIVKDNAARLQSVKWSEIHPLLAQCTRRTHSPLLKRDTGLSVREKKDRMNDRKRRRDLVKQDEQLGVLLA</sequence>
<dbReference type="InterPro" id="IPR020097">
    <property type="entry name" value="PsdUridine_synth_TruA_a/b_dom"/>
</dbReference>
<comment type="catalytic activity">
    <reaction evidence="4">
        <text>uridine(38/39/40) in tRNA = pseudouridine(38/39/40) in tRNA</text>
        <dbReference type="Rhea" id="RHEA:22376"/>
        <dbReference type="Rhea" id="RHEA-COMP:10085"/>
        <dbReference type="Rhea" id="RHEA-COMP:10087"/>
        <dbReference type="ChEBI" id="CHEBI:65314"/>
        <dbReference type="ChEBI" id="CHEBI:65315"/>
        <dbReference type="EC" id="5.4.99.12"/>
    </reaction>
</comment>
<dbReference type="GO" id="GO:1990481">
    <property type="term" value="P:mRNA pseudouridine synthesis"/>
    <property type="evidence" value="ECO:0007669"/>
    <property type="project" value="TreeGrafter"/>
</dbReference>
<dbReference type="Pfam" id="PF01416">
    <property type="entry name" value="PseudoU_synth_1"/>
    <property type="match status" value="1"/>
</dbReference>
<dbReference type="SUPFAM" id="SSF55120">
    <property type="entry name" value="Pseudouridine synthase"/>
    <property type="match status" value="1"/>
</dbReference>
<evidence type="ECO:0000256" key="1">
    <source>
        <dbReference type="ARBA" id="ARBA00009375"/>
    </source>
</evidence>
<dbReference type="GO" id="GO:0005737">
    <property type="term" value="C:cytoplasm"/>
    <property type="evidence" value="ECO:0007669"/>
    <property type="project" value="TreeGrafter"/>
</dbReference>
<dbReference type="GO" id="GO:0031119">
    <property type="term" value="P:tRNA pseudouridine synthesis"/>
    <property type="evidence" value="ECO:0007669"/>
    <property type="project" value="TreeGrafter"/>
</dbReference>
<dbReference type="Gene3D" id="3.30.70.580">
    <property type="entry name" value="Pseudouridine synthase I, catalytic domain, N-terminal subdomain"/>
    <property type="match status" value="1"/>
</dbReference>
<reference evidence="6" key="1">
    <citation type="journal article" date="2011" name="PLoS Biol.">
        <title>Gene gain and loss during evolution of obligate parasitism in the white rust pathogen of Arabidopsis thaliana.</title>
        <authorList>
            <person name="Kemen E."/>
            <person name="Gardiner A."/>
            <person name="Schultz-Larsen T."/>
            <person name="Kemen A.C."/>
            <person name="Balmuth A.L."/>
            <person name="Robert-Seilaniantz A."/>
            <person name="Bailey K."/>
            <person name="Holub E."/>
            <person name="Studholme D.J."/>
            <person name="Maclean D."/>
            <person name="Jones J.D."/>
        </authorList>
    </citation>
    <scope>NUCLEOTIDE SEQUENCE</scope>
</reference>
<accession>F0WIK8</accession>
<proteinExistence type="inferred from homology"/>
<dbReference type="PANTHER" id="PTHR11142">
    <property type="entry name" value="PSEUDOURIDYLATE SYNTHASE"/>
    <property type="match status" value="1"/>
</dbReference>
<name>F0WIK8_9STRA</name>
<dbReference type="InterPro" id="IPR001406">
    <property type="entry name" value="PsdUridine_synth_TruA"/>
</dbReference>
<dbReference type="GO" id="GO:0160147">
    <property type="term" value="F:tRNA pseudouridine(38-40) synthase activity"/>
    <property type="evidence" value="ECO:0007669"/>
    <property type="project" value="UniProtKB-EC"/>
</dbReference>
<dbReference type="HAMAP" id="MF_00171">
    <property type="entry name" value="TruA"/>
    <property type="match status" value="1"/>
</dbReference>
<organism evidence="6">
    <name type="scientific">Albugo laibachii Nc14</name>
    <dbReference type="NCBI Taxonomy" id="890382"/>
    <lineage>
        <taxon>Eukaryota</taxon>
        <taxon>Sar</taxon>
        <taxon>Stramenopiles</taxon>
        <taxon>Oomycota</taxon>
        <taxon>Peronosporomycetes</taxon>
        <taxon>Albuginales</taxon>
        <taxon>Albuginaceae</taxon>
        <taxon>Albugo</taxon>
    </lineage>
</organism>
<dbReference type="GO" id="GO:0005634">
    <property type="term" value="C:nucleus"/>
    <property type="evidence" value="ECO:0007669"/>
    <property type="project" value="TreeGrafter"/>
</dbReference>
<dbReference type="InterPro" id="IPR020095">
    <property type="entry name" value="PsdUridine_synth_TruA_C"/>
</dbReference>
<protein>
    <recommendedName>
        <fullName evidence="4">tRNA pseudouridine synthase</fullName>
        <ecNumber evidence="4">5.4.99.12</ecNumber>
    </recommendedName>
</protein>
<dbReference type="EMBL" id="FR824156">
    <property type="protein sequence ID" value="CCA21092.1"/>
    <property type="molecule type" value="Genomic_DNA"/>
</dbReference>
<evidence type="ECO:0000256" key="2">
    <source>
        <dbReference type="ARBA" id="ARBA00022694"/>
    </source>
</evidence>
<dbReference type="PANTHER" id="PTHR11142:SF5">
    <property type="entry name" value="TRNA PSEUDOURIDINE(38_39) SYNTHASE"/>
    <property type="match status" value="1"/>
</dbReference>
<keyword evidence="2 4" id="KW-0819">tRNA processing</keyword>
<gene>
    <name evidence="6" type="primary">AlNc14C111G6408</name>
    <name evidence="6" type="ORF">ALNC14_072350</name>
</gene>
<dbReference type="InterPro" id="IPR020094">
    <property type="entry name" value="TruA/RsuA/RluB/E/F_N"/>
</dbReference>
<dbReference type="Gene3D" id="3.30.70.660">
    <property type="entry name" value="Pseudouridine synthase I, catalytic domain, C-terminal subdomain"/>
    <property type="match status" value="1"/>
</dbReference>
<comment type="similarity">
    <text evidence="1 4">Belongs to the tRNA pseudouridine synthase TruA family.</text>
</comment>
<evidence type="ECO:0000313" key="6">
    <source>
        <dbReference type="EMBL" id="CCA21092.1"/>
    </source>
</evidence>
<dbReference type="AlphaFoldDB" id="F0WIK8"/>
<evidence type="ECO:0000256" key="3">
    <source>
        <dbReference type="ARBA" id="ARBA00023235"/>
    </source>
</evidence>
<dbReference type="GO" id="GO:0003723">
    <property type="term" value="F:RNA binding"/>
    <property type="evidence" value="ECO:0007669"/>
    <property type="project" value="InterPro"/>
</dbReference>
<evidence type="ECO:0000256" key="4">
    <source>
        <dbReference type="RuleBase" id="RU003792"/>
    </source>
</evidence>
<dbReference type="InterPro" id="IPR020103">
    <property type="entry name" value="PsdUridine_synth_cat_dom_sf"/>
</dbReference>
<dbReference type="EC" id="5.4.99.12" evidence="4"/>
<feature type="domain" description="Pseudouridine synthase I TruA alpha/beta" evidence="5">
    <location>
        <begin position="242"/>
        <end position="355"/>
    </location>
</feature>
<keyword evidence="3 4" id="KW-0413">Isomerase</keyword>
<dbReference type="HOGENOM" id="CLU_014673_2_0_1"/>
<reference evidence="6" key="2">
    <citation type="submission" date="2011-02" db="EMBL/GenBank/DDBJ databases">
        <authorList>
            <person name="MacLean D."/>
        </authorList>
    </citation>
    <scope>NUCLEOTIDE SEQUENCE</scope>
</reference>
<evidence type="ECO:0000259" key="5">
    <source>
        <dbReference type="Pfam" id="PF01416"/>
    </source>
</evidence>
<dbReference type="NCBIfam" id="TIGR00071">
    <property type="entry name" value="hisT_truA"/>
    <property type="match status" value="1"/>
</dbReference>